<dbReference type="InterPro" id="IPR057739">
    <property type="entry name" value="Glyco_hydro_29_N"/>
</dbReference>
<dbReference type="InterPro" id="IPR031919">
    <property type="entry name" value="Fucosidase_C"/>
</dbReference>
<dbReference type="InterPro" id="IPR016286">
    <property type="entry name" value="FUC_metazoa-typ"/>
</dbReference>
<evidence type="ECO:0000259" key="7">
    <source>
        <dbReference type="Pfam" id="PF01120"/>
    </source>
</evidence>
<name>A0A455T671_9CHLR</name>
<dbReference type="PANTHER" id="PTHR10030">
    <property type="entry name" value="ALPHA-L-FUCOSIDASE"/>
    <property type="match status" value="1"/>
</dbReference>
<accession>A0A455T671</accession>
<feature type="domain" description="Alpha-L-fucosidase C-terminal" evidence="8">
    <location>
        <begin position="400"/>
        <end position="473"/>
    </location>
</feature>
<feature type="domain" description="Glycoside hydrolase family 29 N-terminal" evidence="7">
    <location>
        <begin position="24"/>
        <end position="368"/>
    </location>
</feature>
<evidence type="ECO:0000313" key="9">
    <source>
        <dbReference type="EMBL" id="BBH93124.1"/>
    </source>
</evidence>
<evidence type="ECO:0000256" key="1">
    <source>
        <dbReference type="ARBA" id="ARBA00004071"/>
    </source>
</evidence>
<reference evidence="9" key="1">
    <citation type="submission" date="2018-12" db="EMBL/GenBank/DDBJ databases">
        <title>Novel natural products biosynthetic potential of the class Ktedonobacteria.</title>
        <authorList>
            <person name="Zheng Y."/>
            <person name="Saitou A."/>
            <person name="Wang C.M."/>
            <person name="Toyoda A."/>
            <person name="Minakuchi Y."/>
            <person name="Sekiguchi Y."/>
            <person name="Ueda K."/>
            <person name="Takano H."/>
            <person name="Sakai Y."/>
            <person name="Yokota A."/>
            <person name="Yabe S."/>
        </authorList>
    </citation>
    <scope>NUCLEOTIDE SEQUENCE</scope>
    <source>
        <strain evidence="9">A3-2</strain>
    </source>
</reference>
<dbReference type="PRINTS" id="PR00741">
    <property type="entry name" value="GLHYDRLASE29"/>
</dbReference>
<keyword evidence="4" id="KW-0732">Signal</keyword>
<dbReference type="GO" id="GO:0016139">
    <property type="term" value="P:glycoside catabolic process"/>
    <property type="evidence" value="ECO:0007669"/>
    <property type="project" value="TreeGrafter"/>
</dbReference>
<proteinExistence type="inferred from homology"/>
<evidence type="ECO:0000256" key="6">
    <source>
        <dbReference type="ARBA" id="ARBA00023295"/>
    </source>
</evidence>
<dbReference type="FunFam" id="3.20.20.80:FF:000158">
    <property type="entry name" value="Exported alpha-L-fucosidase"/>
    <property type="match status" value="1"/>
</dbReference>
<keyword evidence="5" id="KW-0378">Hydrolase</keyword>
<dbReference type="SUPFAM" id="SSF51445">
    <property type="entry name" value="(Trans)glycosidases"/>
    <property type="match status" value="1"/>
</dbReference>
<dbReference type="InterPro" id="IPR000933">
    <property type="entry name" value="Glyco_hydro_29"/>
</dbReference>
<comment type="similarity">
    <text evidence="2">Belongs to the glycosyl hydrolase 29 family.</text>
</comment>
<evidence type="ECO:0000256" key="3">
    <source>
        <dbReference type="ARBA" id="ARBA00012662"/>
    </source>
</evidence>
<dbReference type="Pfam" id="PF01120">
    <property type="entry name" value="Alpha_L_fucos"/>
    <property type="match status" value="1"/>
</dbReference>
<dbReference type="PANTHER" id="PTHR10030:SF37">
    <property type="entry name" value="ALPHA-L-FUCOSIDASE-RELATED"/>
    <property type="match status" value="1"/>
</dbReference>
<comment type="function">
    <text evidence="1">Alpha-L-fucosidase is responsible for hydrolyzing the alpha-1,6-linked fucose joined to the reducing-end N-acetylglucosamine of the carbohydrate moieties of glycoproteins.</text>
</comment>
<dbReference type="GO" id="GO:0006004">
    <property type="term" value="P:fucose metabolic process"/>
    <property type="evidence" value="ECO:0007669"/>
    <property type="project" value="InterPro"/>
</dbReference>
<dbReference type="SMART" id="SM00812">
    <property type="entry name" value="Alpha_L_fucos"/>
    <property type="match status" value="1"/>
</dbReference>
<dbReference type="InterPro" id="IPR017853">
    <property type="entry name" value="GH"/>
</dbReference>
<evidence type="ECO:0000259" key="8">
    <source>
        <dbReference type="Pfam" id="PF16757"/>
    </source>
</evidence>
<evidence type="ECO:0000256" key="4">
    <source>
        <dbReference type="ARBA" id="ARBA00022729"/>
    </source>
</evidence>
<dbReference type="GO" id="GO:0005764">
    <property type="term" value="C:lysosome"/>
    <property type="evidence" value="ECO:0007669"/>
    <property type="project" value="TreeGrafter"/>
</dbReference>
<dbReference type="Gene3D" id="2.60.40.1180">
    <property type="entry name" value="Golgi alpha-mannosidase II"/>
    <property type="match status" value="1"/>
</dbReference>
<dbReference type="InterPro" id="IPR013780">
    <property type="entry name" value="Glyco_hydro_b"/>
</dbReference>
<keyword evidence="6" id="KW-0326">Glycosidase</keyword>
<gene>
    <name evidence="9" type="ORF">KTA_13230</name>
</gene>
<evidence type="ECO:0000256" key="5">
    <source>
        <dbReference type="ARBA" id="ARBA00022801"/>
    </source>
</evidence>
<dbReference type="EMBL" id="AP019377">
    <property type="protein sequence ID" value="BBH93124.1"/>
    <property type="molecule type" value="Genomic_DNA"/>
</dbReference>
<protein>
    <recommendedName>
        <fullName evidence="3">alpha-L-fucosidase</fullName>
        <ecNumber evidence="3">3.2.1.51</ecNumber>
    </recommendedName>
</protein>
<dbReference type="PIRSF" id="PIRSF001092">
    <property type="entry name" value="Alpha-L-fucosidase"/>
    <property type="match status" value="1"/>
</dbReference>
<dbReference type="Pfam" id="PF16757">
    <property type="entry name" value="Fucosidase_C"/>
    <property type="match status" value="1"/>
</dbReference>
<dbReference type="Gene3D" id="3.20.20.80">
    <property type="entry name" value="Glycosidases"/>
    <property type="match status" value="1"/>
</dbReference>
<dbReference type="GO" id="GO:0004560">
    <property type="term" value="F:alpha-L-fucosidase activity"/>
    <property type="evidence" value="ECO:0007669"/>
    <property type="project" value="InterPro"/>
</dbReference>
<sequence>MQPQQRYEQQEALNEIDRLARIGPFAPDWQALRAYRVPAWYAGARFGIFIHWGLYAVPAYDNEWYPRNMYLPDTPAYRHHLATYGPPDRFGYKDFVPHFRAERFDPSAWAALCQEAGARFVVPVAEHHDGFAMYRCSFSRWNAVDMGPQRDVIGELAEAVRARGLTFGLSSHRAEHWWFFNGGRAIPSDVQDPQYADLYGPARPEDEPPDAAFLADWLARLYELVERYRPALIYFDWWISRPAFRPYLARFAAYYYNRAAQWGQEVVITYKEGAFDEGCAVEDIERGRRPTISPRIWQADTSVARNSWGYTTAQDYKPFGTLLDDLIDTVSKNGVFLLNIGPRADGSIPEPEADLLRRLGRWLAINGEAIYDSQPWHLHGEGPTASAAGAFSESQQAAFTDRDLRFTRRGQTLYVLLPVWPQQGRITIQALAAGSPHYPQSIGAVHLLGAGDASLPWTRDDRGLHVTLPSAPPGERGGALKILPAS</sequence>
<dbReference type="AlphaFoldDB" id="A0A455T671"/>
<organism evidence="9">
    <name type="scientific">Thermogemmatispora argillosa</name>
    <dbReference type="NCBI Taxonomy" id="2045280"/>
    <lineage>
        <taxon>Bacteria</taxon>
        <taxon>Bacillati</taxon>
        <taxon>Chloroflexota</taxon>
        <taxon>Ktedonobacteria</taxon>
        <taxon>Thermogemmatisporales</taxon>
        <taxon>Thermogemmatisporaceae</taxon>
        <taxon>Thermogemmatispora</taxon>
    </lineage>
</organism>
<evidence type="ECO:0000256" key="2">
    <source>
        <dbReference type="ARBA" id="ARBA00007951"/>
    </source>
</evidence>
<dbReference type="EC" id="3.2.1.51" evidence="3"/>